<dbReference type="Proteomes" id="UP000831113">
    <property type="component" value="Chromosome"/>
</dbReference>
<dbReference type="EMBL" id="CP094669">
    <property type="protein sequence ID" value="UOG73954.1"/>
    <property type="molecule type" value="Genomic_DNA"/>
</dbReference>
<feature type="chain" id="PRO_5045621596" description="Adhesin domain-containing protein" evidence="1">
    <location>
        <begin position="24"/>
        <end position="242"/>
    </location>
</feature>
<organism evidence="2 3">
    <name type="scientific">Hymenobacter tibetensis</name>
    <dbReference type="NCBI Taxonomy" id="497967"/>
    <lineage>
        <taxon>Bacteria</taxon>
        <taxon>Pseudomonadati</taxon>
        <taxon>Bacteroidota</taxon>
        <taxon>Cytophagia</taxon>
        <taxon>Cytophagales</taxon>
        <taxon>Hymenobacteraceae</taxon>
        <taxon>Hymenobacter</taxon>
    </lineage>
</organism>
<accession>A0ABY4CUK6</accession>
<proteinExistence type="predicted"/>
<feature type="signal peptide" evidence="1">
    <location>
        <begin position="1"/>
        <end position="23"/>
    </location>
</feature>
<evidence type="ECO:0000256" key="1">
    <source>
        <dbReference type="SAM" id="SignalP"/>
    </source>
</evidence>
<sequence length="242" mass="25932">MHRFLMLFLLVGVMAGATRPAFAQKIIEENAAIKTGQRIVLDLRFGNAIRIRPATDNQLHVRATVDINDNKLNEALQFSFSETSSNVTVATDLSKEILATAKPGDCPPNRTTSSYFGSSDKGPKDGATVCSTINYDIMVPAGADVSVRTITGNIDVVGLTGPLEAKSISGFVDVSWPPTKAAAIALKTITGEVYTDQEVAFENRKDNPIVGYQLRGALASGSGPLLKLESISGDVFFRKPKQ</sequence>
<keyword evidence="1" id="KW-0732">Signal</keyword>
<dbReference type="RefSeq" id="WP_243797057.1">
    <property type="nucleotide sequence ID" value="NZ_CP094669.1"/>
</dbReference>
<evidence type="ECO:0000313" key="3">
    <source>
        <dbReference type="Proteomes" id="UP000831113"/>
    </source>
</evidence>
<protein>
    <recommendedName>
        <fullName evidence="4">Adhesin domain-containing protein</fullName>
    </recommendedName>
</protein>
<reference evidence="2 3" key="1">
    <citation type="submission" date="2022-03" db="EMBL/GenBank/DDBJ databases">
        <title>Hymenobactersp. isolated from the air.</title>
        <authorList>
            <person name="Won M."/>
            <person name="Kwon S.-W."/>
        </authorList>
    </citation>
    <scope>NUCLEOTIDE SEQUENCE [LARGE SCALE GENOMIC DNA]</scope>
    <source>
        <strain evidence="2 3">KACC 21982</strain>
    </source>
</reference>
<evidence type="ECO:0000313" key="2">
    <source>
        <dbReference type="EMBL" id="UOG73954.1"/>
    </source>
</evidence>
<name>A0ABY4CUK6_9BACT</name>
<keyword evidence="3" id="KW-1185">Reference proteome</keyword>
<gene>
    <name evidence="2" type="ORF">MTX78_17750</name>
</gene>
<evidence type="ECO:0008006" key="4">
    <source>
        <dbReference type="Google" id="ProtNLM"/>
    </source>
</evidence>